<dbReference type="ExpressionAtlas" id="G9J114">
    <property type="expression patterns" value="baseline and differential"/>
</dbReference>
<dbReference type="PANTHER" id="PTHR12620">
    <property type="entry name" value="U2 SNRNP AUXILIARY FACTOR, SMALL SUBUNIT"/>
    <property type="match status" value="1"/>
</dbReference>
<feature type="compositionally biased region" description="Gly residues" evidence="9">
    <location>
        <begin position="1"/>
        <end position="11"/>
    </location>
</feature>
<feature type="region of interest" description="Disordered" evidence="9">
    <location>
        <begin position="1"/>
        <end position="64"/>
    </location>
</feature>
<feature type="compositionally biased region" description="Basic and acidic residues" evidence="9">
    <location>
        <begin position="522"/>
        <end position="539"/>
    </location>
</feature>
<dbReference type="Pfam" id="PF00076">
    <property type="entry name" value="RRM_1"/>
    <property type="match status" value="1"/>
</dbReference>
<dbReference type="Gene3D" id="3.30.70.330">
    <property type="match status" value="1"/>
</dbReference>
<feature type="domain" description="RRM" evidence="10">
    <location>
        <begin position="287"/>
        <end position="387"/>
    </location>
</feature>
<name>G9J114_MAIZE</name>
<dbReference type="GO" id="GO:0008270">
    <property type="term" value="F:zinc ion binding"/>
    <property type="evidence" value="ECO:0007669"/>
    <property type="project" value="UniProtKB-KW"/>
</dbReference>
<evidence type="ECO:0000256" key="7">
    <source>
        <dbReference type="PROSITE-ProRule" id="PRU00176"/>
    </source>
</evidence>
<feature type="compositionally biased region" description="Basic and acidic residues" evidence="9">
    <location>
        <begin position="613"/>
        <end position="622"/>
    </location>
</feature>
<dbReference type="PROSITE" id="PS50103">
    <property type="entry name" value="ZF_C3H1"/>
    <property type="match status" value="2"/>
</dbReference>
<dbReference type="Pfam" id="PF00642">
    <property type="entry name" value="zf-CCCH"/>
    <property type="match status" value="1"/>
</dbReference>
<keyword evidence="5 7" id="KW-0694">RNA-binding</keyword>
<gene>
    <name evidence="12" type="primary">Rgh3</name>
</gene>
<feature type="zinc finger region" description="C3H1-type" evidence="8">
    <location>
        <begin position="389"/>
        <end position="419"/>
    </location>
</feature>
<dbReference type="GO" id="GO:0089701">
    <property type="term" value="C:U2AF complex"/>
    <property type="evidence" value="ECO:0007669"/>
    <property type="project" value="InterPro"/>
</dbReference>
<feature type="compositionally biased region" description="Basic residues" evidence="9">
    <location>
        <begin position="25"/>
        <end position="43"/>
    </location>
</feature>
<keyword evidence="1 8" id="KW-0479">Metal-binding</keyword>
<evidence type="ECO:0000256" key="8">
    <source>
        <dbReference type="PROSITE-ProRule" id="PRU00723"/>
    </source>
</evidence>
<feature type="compositionally biased region" description="Low complexity" evidence="9">
    <location>
        <begin position="12"/>
        <end position="22"/>
    </location>
</feature>
<dbReference type="InterPro" id="IPR012677">
    <property type="entry name" value="Nucleotide-bd_a/b_plait_sf"/>
</dbReference>
<feature type="compositionally biased region" description="Basic and acidic residues" evidence="9">
    <location>
        <begin position="559"/>
        <end position="575"/>
    </location>
</feature>
<feature type="compositionally biased region" description="Basic and acidic residues" evidence="9">
    <location>
        <begin position="709"/>
        <end position="731"/>
    </location>
</feature>
<dbReference type="InterPro" id="IPR035979">
    <property type="entry name" value="RBD_domain_sf"/>
</dbReference>
<dbReference type="SUPFAM" id="SSF54928">
    <property type="entry name" value="RNA-binding domain, RBD"/>
    <property type="match status" value="1"/>
</dbReference>
<keyword evidence="4 8" id="KW-0862">Zinc</keyword>
<accession>G9J114</accession>
<evidence type="ECO:0000259" key="10">
    <source>
        <dbReference type="PROSITE" id="PS50102"/>
    </source>
</evidence>
<feature type="domain" description="C3H1-type" evidence="11">
    <location>
        <begin position="389"/>
        <end position="419"/>
    </location>
</feature>
<dbReference type="SMART" id="SM00360">
    <property type="entry name" value="RRM"/>
    <property type="match status" value="1"/>
</dbReference>
<feature type="zinc finger region" description="C3H1-type" evidence="8">
    <location>
        <begin position="255"/>
        <end position="283"/>
    </location>
</feature>
<feature type="region of interest" description="Disordered" evidence="9">
    <location>
        <begin position="143"/>
        <end position="175"/>
    </location>
</feature>
<keyword evidence="2" id="KW-0677">Repeat</keyword>
<dbReference type="EMBL" id="JN791417">
    <property type="protein sequence ID" value="AEV45823.1"/>
    <property type="molecule type" value="mRNA"/>
</dbReference>
<feature type="compositionally biased region" description="Basic and acidic residues" evidence="9">
    <location>
        <begin position="202"/>
        <end position="215"/>
    </location>
</feature>
<dbReference type="InterPro" id="IPR000571">
    <property type="entry name" value="Znf_CCCH"/>
</dbReference>
<evidence type="ECO:0000256" key="4">
    <source>
        <dbReference type="ARBA" id="ARBA00022833"/>
    </source>
</evidence>
<evidence type="ECO:0000313" key="12">
    <source>
        <dbReference type="EMBL" id="AEV45823.1"/>
    </source>
</evidence>
<reference evidence="12" key="1">
    <citation type="journal article" date="2011" name="Plant Cell">
        <title>Maize rough endosperm3 encodes an RNA splicing factor required for endosperm cell differentiation and has a nonautonomous effect on embryo development.</title>
        <authorList>
            <person name="Fouquet R."/>
            <person name="Martin F."/>
            <person name="Fajardo D.S."/>
            <person name="Gault C.M."/>
            <person name="Gomez E."/>
            <person name="Tseung C.W."/>
            <person name="Policht T."/>
            <person name="Hueros G."/>
            <person name="Settles A.M."/>
        </authorList>
    </citation>
    <scope>NUCLEOTIDE SEQUENCE</scope>
    <source>
        <tissue evidence="12">Kernel</tissue>
    </source>
</reference>
<keyword evidence="3 8" id="KW-0863">Zinc-finger</keyword>
<dbReference type="FunFam" id="3.30.70.330:FF:000318">
    <property type="entry name" value="Zinc finger CCCH domain-containing protein 5"/>
    <property type="match status" value="1"/>
</dbReference>
<feature type="compositionally biased region" description="Low complexity" evidence="9">
    <location>
        <begin position="44"/>
        <end position="58"/>
    </location>
</feature>
<evidence type="ECO:0000259" key="11">
    <source>
        <dbReference type="PROSITE" id="PS50103"/>
    </source>
</evidence>
<feature type="domain" description="C3H1-type" evidence="11">
    <location>
        <begin position="255"/>
        <end position="283"/>
    </location>
</feature>
<dbReference type="SMART" id="SM00356">
    <property type="entry name" value="ZnF_C3H1"/>
    <property type="match status" value="2"/>
</dbReference>
<protein>
    <submittedName>
        <fullName evidence="12">Rough endosperm 3-umu1 alpha isoform</fullName>
    </submittedName>
</protein>
<dbReference type="InterPro" id="IPR003954">
    <property type="entry name" value="RRM_euk-type"/>
</dbReference>
<feature type="compositionally biased region" description="Basic and acidic residues" evidence="9">
    <location>
        <begin position="644"/>
        <end position="682"/>
    </location>
</feature>
<feature type="region of interest" description="Disordered" evidence="9">
    <location>
        <begin position="202"/>
        <end position="223"/>
    </location>
</feature>
<evidence type="ECO:0000256" key="5">
    <source>
        <dbReference type="ARBA" id="ARBA00022884"/>
    </source>
</evidence>
<dbReference type="GO" id="GO:0000398">
    <property type="term" value="P:mRNA splicing, via spliceosome"/>
    <property type="evidence" value="ECO:0007669"/>
    <property type="project" value="InterPro"/>
</dbReference>
<dbReference type="GO" id="GO:0003723">
    <property type="term" value="F:RNA binding"/>
    <property type="evidence" value="ECO:0007669"/>
    <property type="project" value="UniProtKB-UniRule"/>
</dbReference>
<feature type="compositionally biased region" description="Basic and acidic residues" evidence="9">
    <location>
        <begin position="486"/>
        <end position="509"/>
    </location>
</feature>
<dbReference type="SMART" id="SM00361">
    <property type="entry name" value="RRM_1"/>
    <property type="match status" value="1"/>
</dbReference>
<organism evidence="12">
    <name type="scientific">Zea mays</name>
    <name type="common">Maize</name>
    <dbReference type="NCBI Taxonomy" id="4577"/>
    <lineage>
        <taxon>Eukaryota</taxon>
        <taxon>Viridiplantae</taxon>
        <taxon>Streptophyta</taxon>
        <taxon>Embryophyta</taxon>
        <taxon>Tracheophyta</taxon>
        <taxon>Spermatophyta</taxon>
        <taxon>Magnoliopsida</taxon>
        <taxon>Liliopsida</taxon>
        <taxon>Poales</taxon>
        <taxon>Poaceae</taxon>
        <taxon>PACMAD clade</taxon>
        <taxon>Panicoideae</taxon>
        <taxon>Andropogonodae</taxon>
        <taxon>Andropogoneae</taxon>
        <taxon>Tripsacinae</taxon>
        <taxon>Zea</taxon>
    </lineage>
</organism>
<dbReference type="InterPro" id="IPR000504">
    <property type="entry name" value="RRM_dom"/>
</dbReference>
<sequence>MSALAAGGGAAADGAPEATAAPTRREKRRERKKERRRRARRQAAARARAAVEAEAPAVDPEEERRLLEIQEAEAAAESERALRAFEDAERRWLEAAAARAAEKAAAAAAEEEIIAIMDEEGRGFDEMEALALASLFWRRTRQPNSKTDTRQHLGLRKQPKDGQGNQSEEDSEWEYVEDGPAEIIWKGNEIIVKKKKVKVPKGSKEKLQIQEEDRPTSNPLPPQSVALAAHRREPSLSAQEVLDKVAQETPNFGTEQDKAHCPFHLKTGACRFGLRCSRVHFYPDKSITLLMKNMYNGPGLALEQDEGLEFTDEEIEQSYEEFYEDVHTEFLKFGELVNFKVCRNGSFHLRGNVYVHYKSLDSALLAYSSMNGRYFAGKQITCEFVAVTRWKAAICGEYMRSRYKTCSHGVACNFIHCFRNPGGDYEWADWDNHPPRYWIRKMVALFGPSVDEMNEKASHTPDFRSSVGSDRKKLKISSNRYVSRGSRNEDVHTRHSPQDYSHSKQERSSHNMNYEYRRHKRDSSAADKHRRQDVGDTNDRQFSTMGNDSKSHRHKHEERHRSDHGNGEKEDDSKTRPRKHCSVRRGSLEVGYSDWSPDFTGTDNSKGPSGEKSTSRYDDAKGSRRGSSEYYNLERHHSTAQKQSRNEHSTTRRRRHDIEDYHDEKNDGRGESRKHNRHESNDRWVATNSDVDSDVDRYQSSSCKGTRLGRKDDDPGIEVRHQRSGRSTKDDKRRKHHSGNRWHSGTEEGTSDSSGGDLSSDSWSGRSRNSENFSAHRSKRKRSRSKESGY</sequence>
<dbReference type="GO" id="GO:0003677">
    <property type="term" value="F:DNA binding"/>
    <property type="evidence" value="ECO:0007669"/>
    <property type="project" value="UniProtKB-KW"/>
</dbReference>
<feature type="compositionally biased region" description="Low complexity" evidence="9">
    <location>
        <begin position="747"/>
        <end position="771"/>
    </location>
</feature>
<evidence type="ECO:0000256" key="2">
    <source>
        <dbReference type="ARBA" id="ARBA00022737"/>
    </source>
</evidence>
<evidence type="ECO:0000256" key="9">
    <source>
        <dbReference type="SAM" id="MobiDB-lite"/>
    </source>
</evidence>
<dbReference type="PRINTS" id="PR01848">
    <property type="entry name" value="U2AUXFACTOR"/>
</dbReference>
<evidence type="ECO:0000256" key="1">
    <source>
        <dbReference type="ARBA" id="ARBA00022723"/>
    </source>
</evidence>
<evidence type="ECO:0000256" key="6">
    <source>
        <dbReference type="ARBA" id="ARBA00023125"/>
    </source>
</evidence>
<feature type="region of interest" description="Disordered" evidence="9">
    <location>
        <begin position="455"/>
        <end position="790"/>
    </location>
</feature>
<evidence type="ECO:0000256" key="3">
    <source>
        <dbReference type="ARBA" id="ARBA00022771"/>
    </source>
</evidence>
<dbReference type="PROSITE" id="PS50102">
    <property type="entry name" value="RRM"/>
    <property type="match status" value="1"/>
</dbReference>
<dbReference type="CDD" id="cd12540">
    <property type="entry name" value="RRM_U2AFBPL"/>
    <property type="match status" value="1"/>
</dbReference>
<dbReference type="InterPro" id="IPR009145">
    <property type="entry name" value="U2AF_small"/>
</dbReference>
<dbReference type="AlphaFoldDB" id="G9J114"/>
<keyword evidence="6" id="KW-0238">DNA-binding</keyword>
<proteinExistence type="evidence at transcript level"/>